<sequence length="268" mass="28592">MQLSDTYWISGTGGMAGTICPRIVLMSFMCLVLVSTATIGDEIREKPNNTTHDGPIQVILDSDSRMVEIGDEILLKGIIDKSLIGGAPSDVVILISAPEGSLADTFILSSPDQHGKFSYKLPADVGGTWGFEALYNGVNSPKIMVDAVPSTKAGKTTLTLSGWPAYPRVGDEVVFKGRLTDSSGKGVPNREIGYQSESSGKKLGSNESGPDNSNWDVLGFGQTDQMGEYNFKIPVVQDGAINVRVLFNGDGQYTPSESKIISLIVKNP</sequence>
<dbReference type="Proteomes" id="UP000245657">
    <property type="component" value="Unassembled WGS sequence"/>
</dbReference>
<dbReference type="AlphaFoldDB" id="A0A2V2N4Q4"/>
<name>A0A2V2N4Q4_9EURY</name>
<accession>A0A2V2N4Q4</accession>
<evidence type="ECO:0000313" key="3">
    <source>
        <dbReference type="Proteomes" id="UP000245657"/>
    </source>
</evidence>
<reference evidence="2 3" key="1">
    <citation type="submission" date="2018-05" db="EMBL/GenBank/DDBJ databases">
        <title>Draft genome of Methanospirillum lacunae Ki8-1.</title>
        <authorList>
            <person name="Dueholm M.S."/>
            <person name="Nielsen P.H."/>
            <person name="Bakmann L.F."/>
            <person name="Otzen D.E."/>
        </authorList>
    </citation>
    <scope>NUCLEOTIDE SEQUENCE [LARGE SCALE GENOMIC DNA]</scope>
    <source>
        <strain evidence="2 3">Ki8-1</strain>
    </source>
</reference>
<feature type="compositionally biased region" description="Polar residues" evidence="1">
    <location>
        <begin position="205"/>
        <end position="214"/>
    </location>
</feature>
<gene>
    <name evidence="2" type="ORF">DK846_11595</name>
</gene>
<keyword evidence="3" id="KW-1185">Reference proteome</keyword>
<dbReference type="OrthoDB" id="115477at2157"/>
<feature type="region of interest" description="Disordered" evidence="1">
    <location>
        <begin position="180"/>
        <end position="214"/>
    </location>
</feature>
<comment type="caution">
    <text evidence="2">The sequence shown here is derived from an EMBL/GenBank/DDBJ whole genome shotgun (WGS) entry which is preliminary data.</text>
</comment>
<proteinExistence type="predicted"/>
<dbReference type="EMBL" id="QGMY01000008">
    <property type="protein sequence ID" value="PWR71498.1"/>
    <property type="molecule type" value="Genomic_DNA"/>
</dbReference>
<organism evidence="2 3">
    <name type="scientific">Methanospirillum lacunae</name>
    <dbReference type="NCBI Taxonomy" id="668570"/>
    <lineage>
        <taxon>Archaea</taxon>
        <taxon>Methanobacteriati</taxon>
        <taxon>Methanobacteriota</taxon>
        <taxon>Stenosarchaea group</taxon>
        <taxon>Methanomicrobia</taxon>
        <taxon>Methanomicrobiales</taxon>
        <taxon>Methanospirillaceae</taxon>
        <taxon>Methanospirillum</taxon>
    </lineage>
</organism>
<evidence type="ECO:0000313" key="2">
    <source>
        <dbReference type="EMBL" id="PWR71498.1"/>
    </source>
</evidence>
<dbReference type="RefSeq" id="WP_109969116.1">
    <property type="nucleotide sequence ID" value="NZ_CP176093.1"/>
</dbReference>
<dbReference type="GeneID" id="97550355"/>
<protein>
    <submittedName>
        <fullName evidence="2">Uncharacterized protein</fullName>
    </submittedName>
</protein>
<evidence type="ECO:0000256" key="1">
    <source>
        <dbReference type="SAM" id="MobiDB-lite"/>
    </source>
</evidence>